<dbReference type="SUPFAM" id="SSF142433">
    <property type="entry name" value="CinA-like"/>
    <property type="match status" value="1"/>
</dbReference>
<dbReference type="Pfam" id="PF02464">
    <property type="entry name" value="CinA"/>
    <property type="match status" value="1"/>
</dbReference>
<evidence type="ECO:0000313" key="3">
    <source>
        <dbReference type="Proteomes" id="UP000502894"/>
    </source>
</evidence>
<name>A0A6F8T6R1_9GAMM</name>
<dbReference type="RefSeq" id="WP_173237538.1">
    <property type="nucleotide sequence ID" value="NZ_AP022839.1"/>
</dbReference>
<reference evidence="2" key="1">
    <citation type="journal article" date="2020" name="Microbiol. Resour. Announc.">
        <title>Complete Genome Sequence of Novel Psychrotolerant Legionella Strain TUM19329, Isolated from Antarctic Lake Sediment.</title>
        <authorList>
            <person name="Shimada S."/>
            <person name="Nakai R."/>
            <person name="Aoki K."/>
            <person name="Shimoeda N."/>
            <person name="Ohno G."/>
            <person name="Miyazaki Y."/>
            <person name="Kudoh S."/>
            <person name="Imura S."/>
            <person name="Watanabe K."/>
            <person name="Ishii Y."/>
            <person name="Tateda K."/>
        </authorList>
    </citation>
    <scope>NUCLEOTIDE SEQUENCE [LARGE SCALE GENOMIC DNA]</scope>
    <source>
        <strain evidence="2">TUM19329</strain>
    </source>
</reference>
<gene>
    <name evidence="2" type="ORF">TUM19329_25020</name>
</gene>
<organism evidence="2 3">
    <name type="scientific">Legionella antarctica</name>
    <dbReference type="NCBI Taxonomy" id="2708020"/>
    <lineage>
        <taxon>Bacteria</taxon>
        <taxon>Pseudomonadati</taxon>
        <taxon>Pseudomonadota</taxon>
        <taxon>Gammaproteobacteria</taxon>
        <taxon>Legionellales</taxon>
        <taxon>Legionellaceae</taxon>
        <taxon>Legionella</taxon>
    </lineage>
</organism>
<dbReference type="EMBL" id="AP022839">
    <property type="protein sequence ID" value="BCA96141.1"/>
    <property type="molecule type" value="Genomic_DNA"/>
</dbReference>
<protein>
    <submittedName>
        <fullName evidence="2">Competence damage-inducible protein A</fullName>
    </submittedName>
</protein>
<proteinExistence type="predicted"/>
<feature type="domain" description="CinA C-terminal" evidence="1">
    <location>
        <begin position="8"/>
        <end position="157"/>
    </location>
</feature>
<dbReference type="InterPro" id="IPR008136">
    <property type="entry name" value="CinA_C"/>
</dbReference>
<dbReference type="KEGG" id="lant:TUM19329_25020"/>
<evidence type="ECO:0000259" key="1">
    <source>
        <dbReference type="Pfam" id="PF02464"/>
    </source>
</evidence>
<dbReference type="InterPro" id="IPR036653">
    <property type="entry name" value="CinA-like_C"/>
</dbReference>
<dbReference type="NCBIfam" id="TIGR00199">
    <property type="entry name" value="PncC_domain"/>
    <property type="match status" value="1"/>
</dbReference>
<dbReference type="Gene3D" id="3.90.950.20">
    <property type="entry name" value="CinA-like"/>
    <property type="match status" value="1"/>
</dbReference>
<sequence length="167" mass="18229">MNHFDVLIKEIALLFKKNDWQLVTAESCTGGLIASYITELPGSSVWFERGFVTYSNLAKQEMLGVPKELIEEFGAVSEEVASAMATGALQHSMGDIGLSVTGIAGPDGGTVDKPVGTVWFAWATREGSIHTLKKQFMGTRQEIRLTSCHEALQGVLTTIRNIQLIRD</sequence>
<dbReference type="AlphaFoldDB" id="A0A6F8T6R1"/>
<evidence type="ECO:0000313" key="2">
    <source>
        <dbReference type="EMBL" id="BCA96141.1"/>
    </source>
</evidence>
<accession>A0A6F8T6R1</accession>
<keyword evidence="3" id="KW-1185">Reference proteome</keyword>
<dbReference type="Proteomes" id="UP000502894">
    <property type="component" value="Chromosome"/>
</dbReference>